<dbReference type="Proteomes" id="UP000887229">
    <property type="component" value="Unassembled WGS sequence"/>
</dbReference>
<dbReference type="RefSeq" id="XP_046121766.1">
    <property type="nucleotide sequence ID" value="XM_046260885.1"/>
</dbReference>
<evidence type="ECO:0000256" key="1">
    <source>
        <dbReference type="SAM" id="Phobius"/>
    </source>
</evidence>
<evidence type="ECO:0000313" key="4">
    <source>
        <dbReference type="Proteomes" id="UP000887229"/>
    </source>
</evidence>
<keyword evidence="1" id="KW-1133">Transmembrane helix</keyword>
<organism evidence="3 4">
    <name type="scientific">Emericellopsis atlantica</name>
    <dbReference type="NCBI Taxonomy" id="2614577"/>
    <lineage>
        <taxon>Eukaryota</taxon>
        <taxon>Fungi</taxon>
        <taxon>Dikarya</taxon>
        <taxon>Ascomycota</taxon>
        <taxon>Pezizomycotina</taxon>
        <taxon>Sordariomycetes</taxon>
        <taxon>Hypocreomycetidae</taxon>
        <taxon>Hypocreales</taxon>
        <taxon>Bionectriaceae</taxon>
        <taxon>Emericellopsis</taxon>
    </lineage>
</organism>
<proteinExistence type="predicted"/>
<dbReference type="SUPFAM" id="SSF53474">
    <property type="entry name" value="alpha/beta-Hydrolases"/>
    <property type="match status" value="1"/>
</dbReference>
<dbReference type="OrthoDB" id="446723at2759"/>
<dbReference type="GeneID" id="70291788"/>
<evidence type="ECO:0000313" key="3">
    <source>
        <dbReference type="EMBL" id="KAG9257842.1"/>
    </source>
</evidence>
<keyword evidence="4" id="KW-1185">Reference proteome</keyword>
<reference evidence="3" key="1">
    <citation type="journal article" date="2021" name="IMA Fungus">
        <title>Genomic characterization of three marine fungi, including Emericellopsis atlantica sp. nov. with signatures of a generalist lifestyle and marine biomass degradation.</title>
        <authorList>
            <person name="Hagestad O.C."/>
            <person name="Hou L."/>
            <person name="Andersen J.H."/>
            <person name="Hansen E.H."/>
            <person name="Altermark B."/>
            <person name="Li C."/>
            <person name="Kuhnert E."/>
            <person name="Cox R.J."/>
            <person name="Crous P.W."/>
            <person name="Spatafora J.W."/>
            <person name="Lail K."/>
            <person name="Amirebrahimi M."/>
            <person name="Lipzen A."/>
            <person name="Pangilinan J."/>
            <person name="Andreopoulos W."/>
            <person name="Hayes R.D."/>
            <person name="Ng V."/>
            <person name="Grigoriev I.V."/>
            <person name="Jackson S.A."/>
            <person name="Sutton T.D.S."/>
            <person name="Dobson A.D.W."/>
            <person name="Rama T."/>
        </authorList>
    </citation>
    <scope>NUCLEOTIDE SEQUENCE</scope>
    <source>
        <strain evidence="3">TS7</strain>
    </source>
</reference>
<dbReference type="InterPro" id="IPR000073">
    <property type="entry name" value="AB_hydrolase_1"/>
</dbReference>
<dbReference type="PANTHER" id="PTHR12277">
    <property type="entry name" value="ALPHA/BETA HYDROLASE DOMAIN-CONTAINING PROTEIN"/>
    <property type="match status" value="1"/>
</dbReference>
<accession>A0A9P7ZU40</accession>
<keyword evidence="1" id="KW-0472">Membrane</keyword>
<dbReference type="AlphaFoldDB" id="A0A9P7ZU40"/>
<sequence>MGAAATALQSIIYALAGVVALYAAFVTILTVPAVQNQVIYLNKVKLTWWMDVNFPEQWGFLHNQVTPFTLDTPDGETLHAWHILPPGAWQDHAEDLLSEPAGLAQDIKLRKSFQILRDDPEALLVLYFHGAAGTLGSGYRPPNYRAISAMGPHRVHIVAIDYRGFGTSTGTPSEKGLQIDSQRLATWAMDEVGIPPERIVLFGQSLGTAVAIALAHHYAHLQEPVHFSGMVLVAPFADVELLTATYRVAGTVPLLEPVAKFPRLLTLLNTFIRDKWSSKTRLPELIRLHNEDMARPEYYINLLHGEDDYDIPWTHSDQLFWHAVKSSEEISFEDLEGEKKATRLEMGSGGWMVERRSGRGVIREEIMKYGLHDRIMGYPSVSLAVWRAFGFGRKDSQHNN</sequence>
<feature type="transmembrane region" description="Helical" evidence="1">
    <location>
        <begin position="12"/>
        <end position="34"/>
    </location>
</feature>
<dbReference type="Pfam" id="PF00561">
    <property type="entry name" value="Abhydrolase_1"/>
    <property type="match status" value="1"/>
</dbReference>
<dbReference type="Gene3D" id="3.40.50.1820">
    <property type="entry name" value="alpha/beta hydrolase"/>
    <property type="match status" value="1"/>
</dbReference>
<dbReference type="PANTHER" id="PTHR12277:SF81">
    <property type="entry name" value="PROTEIN ABHD13"/>
    <property type="match status" value="1"/>
</dbReference>
<comment type="caution">
    <text evidence="3">The sequence shown here is derived from an EMBL/GenBank/DDBJ whole genome shotgun (WGS) entry which is preliminary data.</text>
</comment>
<feature type="domain" description="AB hydrolase-1" evidence="2">
    <location>
        <begin position="125"/>
        <end position="314"/>
    </location>
</feature>
<evidence type="ECO:0000259" key="2">
    <source>
        <dbReference type="Pfam" id="PF00561"/>
    </source>
</evidence>
<dbReference type="EMBL" id="MU251244">
    <property type="protein sequence ID" value="KAG9257842.1"/>
    <property type="molecule type" value="Genomic_DNA"/>
</dbReference>
<keyword evidence="1" id="KW-0812">Transmembrane</keyword>
<dbReference type="InterPro" id="IPR029058">
    <property type="entry name" value="AB_hydrolase_fold"/>
</dbReference>
<name>A0A9P7ZU40_9HYPO</name>
<protein>
    <submittedName>
        <fullName evidence="3">Abhydrolase domain-containing protein 12</fullName>
    </submittedName>
</protein>
<gene>
    <name evidence="3" type="ORF">F5Z01DRAFT_615920</name>
</gene>